<dbReference type="PANTHER" id="PTHR43806:SF11">
    <property type="entry name" value="CEREVISIN-RELATED"/>
    <property type="match status" value="1"/>
</dbReference>
<evidence type="ECO:0000256" key="3">
    <source>
        <dbReference type="ARBA" id="ARBA00022801"/>
    </source>
</evidence>
<comment type="similarity">
    <text evidence="1 5">Belongs to the peptidase S8 family.</text>
</comment>
<evidence type="ECO:0000256" key="5">
    <source>
        <dbReference type="PROSITE-ProRule" id="PRU01240"/>
    </source>
</evidence>
<keyword evidence="2 5" id="KW-0645">Protease</keyword>
<dbReference type="EMBL" id="MFKF01000385">
    <property type="protein sequence ID" value="OGG45160.1"/>
    <property type="molecule type" value="Genomic_DNA"/>
</dbReference>
<protein>
    <submittedName>
        <fullName evidence="7">Serine protease</fullName>
    </submittedName>
</protein>
<dbReference type="SUPFAM" id="SSF52743">
    <property type="entry name" value="Subtilisin-like"/>
    <property type="match status" value="1"/>
</dbReference>
<gene>
    <name evidence="7" type="ORF">A3F84_11885</name>
</gene>
<dbReference type="AlphaFoldDB" id="A0A1F6C7U2"/>
<sequence length="737" mass="81903">MKENLQAARAQVTQDIGGFDDRRLIKLELDARLDPAALQRIAPELEVISQEDKTIVLAFFTEAALAAFEAKLTTLAEGGSPTYRNVLYALKGFDRWTEDDRMGWALRQEGWPADSPFALDVELWPVPRATERDQSWQAFEVWLRERHIEKLDSVKQAGLVLYRVKVDRTQAEALLRHRDARTVDLPPRHGLEITFLQTDVQNLPPVPPPSANAPGVVVLDSGLATGHPLLAPAVGDAQSFLPGLGPEDQHGHGTHVAGIALYGDVERELRSGRFVPVLRLFSGRVLDVQNANDTGFIENHVDAAVREFRLQYGCRVFNLSYGDLRKPYSGGHVRGLAVTLDTLARELGVLFVVPTGNFAGAGAEPRDWRHEYPDYLLRREAALLDPASALNVLTVGSLARWDATFNSQLYRDDPAEQPIARRDQPSPFTRSGPSVGGAIKPELVAHGGNWAVNVRTANHWTVRQGLGELSACKDFAVGRLLAEESGTSFAAPHIAHLAARILVEHPQADHNLLRALLVGHARWPDACEALLADRDHRLRLCGYGQVEEAALTRSDEQEVTVIAGDAIPDRRHHFYEIPVPGDFYEGRRRTREISVALAHTPAVRTTRVAYRSCRIEFRVVAAPNLLHVAQMFNAATADYAYQRIPELLGARLGPRARGQGTVQADGWTVRQPSAQRREQRLFVVVTRVDQPWGADLTLTEEPYALAVVLRDRENAEAKLYTQIQARLRARIQPRVRA</sequence>
<accession>A0A1F6C7U2</accession>
<dbReference type="Gene3D" id="3.40.50.200">
    <property type="entry name" value="Peptidase S8/S53 domain"/>
    <property type="match status" value="1"/>
</dbReference>
<dbReference type="GO" id="GO:0006508">
    <property type="term" value="P:proteolysis"/>
    <property type="evidence" value="ECO:0007669"/>
    <property type="project" value="UniProtKB-KW"/>
</dbReference>
<dbReference type="Proteomes" id="UP000178606">
    <property type="component" value="Unassembled WGS sequence"/>
</dbReference>
<dbReference type="InterPro" id="IPR034074">
    <property type="entry name" value="Y4bN_pept_dom"/>
</dbReference>
<dbReference type="InterPro" id="IPR000209">
    <property type="entry name" value="Peptidase_S8/S53_dom"/>
</dbReference>
<name>A0A1F6C7U2_HANXR</name>
<dbReference type="PRINTS" id="PR00723">
    <property type="entry name" value="SUBTILISIN"/>
</dbReference>
<evidence type="ECO:0000313" key="8">
    <source>
        <dbReference type="Proteomes" id="UP000178606"/>
    </source>
</evidence>
<feature type="active site" description="Charge relay system" evidence="5">
    <location>
        <position position="488"/>
    </location>
</feature>
<dbReference type="Pfam" id="PF00082">
    <property type="entry name" value="Peptidase_S8"/>
    <property type="match status" value="1"/>
</dbReference>
<comment type="caution">
    <text evidence="7">The sequence shown here is derived from an EMBL/GenBank/DDBJ whole genome shotgun (WGS) entry which is preliminary data.</text>
</comment>
<dbReference type="InterPro" id="IPR015500">
    <property type="entry name" value="Peptidase_S8_subtilisin-rel"/>
</dbReference>
<feature type="active site" description="Charge relay system" evidence="5">
    <location>
        <position position="252"/>
    </location>
</feature>
<keyword evidence="3 5" id="KW-0378">Hydrolase</keyword>
<reference evidence="7 8" key="1">
    <citation type="journal article" date="2016" name="Nat. Commun.">
        <title>Thousands of microbial genomes shed light on interconnected biogeochemical processes in an aquifer system.</title>
        <authorList>
            <person name="Anantharaman K."/>
            <person name="Brown C.T."/>
            <person name="Hug L.A."/>
            <person name="Sharon I."/>
            <person name="Castelle C.J."/>
            <person name="Probst A.J."/>
            <person name="Thomas B.C."/>
            <person name="Singh A."/>
            <person name="Wilkins M.J."/>
            <person name="Karaoz U."/>
            <person name="Brodie E.L."/>
            <person name="Williams K.H."/>
            <person name="Hubbard S.S."/>
            <person name="Banfield J.F."/>
        </authorList>
    </citation>
    <scope>NUCLEOTIDE SEQUENCE [LARGE SCALE GENOMIC DNA]</scope>
    <source>
        <strain evidence="8">RIFCSPLOWO2_12_FULL_64_10</strain>
    </source>
</reference>
<feature type="active site" description="Charge relay system" evidence="5">
    <location>
        <position position="220"/>
    </location>
</feature>
<proteinExistence type="inferred from homology"/>
<organism evidence="7 8">
    <name type="scientific">Handelsmanbacteria sp. (strain RIFCSPLOWO2_12_FULL_64_10)</name>
    <dbReference type="NCBI Taxonomy" id="1817868"/>
    <lineage>
        <taxon>Bacteria</taxon>
        <taxon>Candidatus Handelsmaniibacteriota</taxon>
    </lineage>
</organism>
<dbReference type="GO" id="GO:0004252">
    <property type="term" value="F:serine-type endopeptidase activity"/>
    <property type="evidence" value="ECO:0007669"/>
    <property type="project" value="UniProtKB-UniRule"/>
</dbReference>
<evidence type="ECO:0000256" key="1">
    <source>
        <dbReference type="ARBA" id="ARBA00011073"/>
    </source>
</evidence>
<dbReference type="InterPro" id="IPR036852">
    <property type="entry name" value="Peptidase_S8/S53_dom_sf"/>
</dbReference>
<evidence type="ECO:0000256" key="4">
    <source>
        <dbReference type="ARBA" id="ARBA00022825"/>
    </source>
</evidence>
<evidence type="ECO:0000256" key="2">
    <source>
        <dbReference type="ARBA" id="ARBA00022670"/>
    </source>
</evidence>
<keyword evidence="4 5" id="KW-0720">Serine protease</keyword>
<dbReference type="PANTHER" id="PTHR43806">
    <property type="entry name" value="PEPTIDASE S8"/>
    <property type="match status" value="1"/>
</dbReference>
<evidence type="ECO:0000259" key="6">
    <source>
        <dbReference type="Pfam" id="PF00082"/>
    </source>
</evidence>
<dbReference type="PROSITE" id="PS51892">
    <property type="entry name" value="SUBTILASE"/>
    <property type="match status" value="1"/>
</dbReference>
<evidence type="ECO:0000313" key="7">
    <source>
        <dbReference type="EMBL" id="OGG45160.1"/>
    </source>
</evidence>
<feature type="domain" description="Peptidase S8/S53" evidence="6">
    <location>
        <begin position="216"/>
        <end position="544"/>
    </location>
</feature>
<dbReference type="CDD" id="cd04847">
    <property type="entry name" value="Peptidases_S8_Subtilisin_like_2"/>
    <property type="match status" value="1"/>
</dbReference>
<dbReference type="InterPro" id="IPR050131">
    <property type="entry name" value="Peptidase_S8_subtilisin-like"/>
</dbReference>